<evidence type="ECO:0000256" key="11">
    <source>
        <dbReference type="SAM" id="Phobius"/>
    </source>
</evidence>
<dbReference type="InParanoid" id="M4A2D7"/>
<dbReference type="GO" id="GO:0031012">
    <property type="term" value="C:extracellular matrix"/>
    <property type="evidence" value="ECO:0007669"/>
    <property type="project" value="TreeGrafter"/>
</dbReference>
<dbReference type="InterPro" id="IPR031386">
    <property type="entry name" value="UCMA"/>
</dbReference>
<dbReference type="PANTHER" id="PTHR28647:SF2">
    <property type="entry name" value="UNIQUE CARTILAGE MATRIX-ASSOCIATED PROTEIN"/>
    <property type="match status" value="1"/>
</dbReference>
<reference evidence="13" key="1">
    <citation type="submission" date="2012-01" db="EMBL/GenBank/DDBJ databases">
        <authorList>
            <person name="Walter R."/>
            <person name="Schartl M."/>
            <person name="Warren W."/>
        </authorList>
    </citation>
    <scope>NUCLEOTIDE SEQUENCE [LARGE SCALE GENOMIC DNA]</scope>
    <source>
        <strain evidence="13">JP 163 A</strain>
    </source>
</reference>
<dbReference type="Proteomes" id="UP000002852">
    <property type="component" value="Unassembled WGS sequence"/>
</dbReference>
<comment type="similarity">
    <text evidence="3">Belongs to the UCMA family.</text>
</comment>
<keyword evidence="9" id="KW-0175">Coiled coil</keyword>
<feature type="transmembrane region" description="Helical" evidence="11">
    <location>
        <begin position="95"/>
        <end position="113"/>
    </location>
</feature>
<reference evidence="12" key="3">
    <citation type="submission" date="2025-08" db="UniProtKB">
        <authorList>
            <consortium name="Ensembl"/>
        </authorList>
    </citation>
    <scope>IDENTIFICATION</scope>
    <source>
        <strain evidence="12">JP 163 A</strain>
    </source>
</reference>
<dbReference type="eggNOG" id="ENOG502S1J9">
    <property type="taxonomic scope" value="Eukaryota"/>
</dbReference>
<keyword evidence="8" id="KW-0732">Signal</keyword>
<dbReference type="GO" id="GO:0045667">
    <property type="term" value="P:regulation of osteoblast differentiation"/>
    <property type="evidence" value="ECO:0007669"/>
    <property type="project" value="InterPro"/>
</dbReference>
<dbReference type="OMA" id="LRMSWTR"/>
<keyword evidence="13" id="KW-1185">Reference proteome</keyword>
<sequence length="224" mass="25988">MRQKKIKNPMLKVAQSLLLFPPGSNGKTISFPPLDEPFTPFPPSPPTLLHPSWLAHRPPVHPSIPPSSLSPALIGVLFSPTRIWLLSLRMSWTRAFLLSSLSVLLIVTFSSVVKSAAVRDDAKPADAQGAARQVFMAESDASNFFSQKRRSRRSPKYYAEVQAEQRMKRAASERRREYNEEQRDEYENYLEEDRDEVNERSRETNEQLREYHYDGLHPRFYWFH</sequence>
<reference evidence="12" key="4">
    <citation type="submission" date="2025-09" db="UniProtKB">
        <authorList>
            <consortium name="Ensembl"/>
        </authorList>
    </citation>
    <scope>IDENTIFICATION</scope>
    <source>
        <strain evidence="12">JP 163 A</strain>
    </source>
</reference>
<evidence type="ECO:0000313" key="12">
    <source>
        <dbReference type="Ensembl" id="ENSXMAP00000008631.2"/>
    </source>
</evidence>
<feature type="region of interest" description="Disordered" evidence="10">
    <location>
        <begin position="170"/>
        <end position="203"/>
    </location>
</feature>
<dbReference type="Ensembl" id="ENSXMAT00000008644.2">
    <property type="protein sequence ID" value="ENSXMAP00000008631.2"/>
    <property type="gene ID" value="ENSXMAG00000008614.2"/>
</dbReference>
<proteinExistence type="inferred from homology"/>
<keyword evidence="11" id="KW-1133">Transmembrane helix</keyword>
<evidence type="ECO:0000256" key="5">
    <source>
        <dbReference type="ARBA" id="ARBA00022525"/>
    </source>
</evidence>
<dbReference type="HOGENOM" id="CLU_153982_0_0_1"/>
<evidence type="ECO:0000256" key="4">
    <source>
        <dbReference type="ARBA" id="ARBA00013765"/>
    </source>
</evidence>
<evidence type="ECO:0000256" key="10">
    <source>
        <dbReference type="SAM" id="MobiDB-lite"/>
    </source>
</evidence>
<evidence type="ECO:0000256" key="2">
    <source>
        <dbReference type="ARBA" id="ARBA00004498"/>
    </source>
</evidence>
<comment type="subcellular location">
    <subcellularLocation>
        <location evidence="2">Secreted</location>
        <location evidence="2">Extracellular space</location>
        <location evidence="2">Extracellular matrix</location>
    </subcellularLocation>
</comment>
<accession>M4A2D7</accession>
<feature type="compositionally biased region" description="Acidic residues" evidence="10">
    <location>
        <begin position="182"/>
        <end position="196"/>
    </location>
</feature>
<name>M4A2D7_XIPMA</name>
<dbReference type="STRING" id="8083.ENSXMAP00000008631"/>
<evidence type="ECO:0000256" key="7">
    <source>
        <dbReference type="ARBA" id="ARBA00022641"/>
    </source>
</evidence>
<evidence type="ECO:0000256" key="6">
    <source>
        <dbReference type="ARBA" id="ARBA00022530"/>
    </source>
</evidence>
<dbReference type="AlphaFoldDB" id="M4A2D7"/>
<reference evidence="13" key="2">
    <citation type="journal article" date="2013" name="Nat. Genet.">
        <title>The genome of the platyfish, Xiphophorus maculatus, provides insights into evolutionary adaptation and several complex traits.</title>
        <authorList>
            <person name="Schartl M."/>
            <person name="Walter R.B."/>
            <person name="Shen Y."/>
            <person name="Garcia T."/>
            <person name="Catchen J."/>
            <person name="Amores A."/>
            <person name="Braasch I."/>
            <person name="Chalopin D."/>
            <person name="Volff J.N."/>
            <person name="Lesch K.P."/>
            <person name="Bisazza A."/>
            <person name="Minx P."/>
            <person name="Hillier L."/>
            <person name="Wilson R.K."/>
            <person name="Fuerstenberg S."/>
            <person name="Boore J."/>
            <person name="Searle S."/>
            <person name="Postlethwait J.H."/>
            <person name="Warren W.C."/>
        </authorList>
    </citation>
    <scope>NUCLEOTIDE SEQUENCE [LARGE SCALE GENOMIC DNA]</scope>
    <source>
        <strain evidence="13">JP 163 A</strain>
    </source>
</reference>
<keyword evidence="11" id="KW-0472">Membrane</keyword>
<evidence type="ECO:0000256" key="9">
    <source>
        <dbReference type="ARBA" id="ARBA00023054"/>
    </source>
</evidence>
<evidence type="ECO:0000256" key="8">
    <source>
        <dbReference type="ARBA" id="ARBA00022729"/>
    </source>
</evidence>
<keyword evidence="7" id="KW-0765">Sulfation</keyword>
<dbReference type="GeneTree" id="ENSGT00390000011492"/>
<organism evidence="12 13">
    <name type="scientific">Xiphophorus maculatus</name>
    <name type="common">Southern platyfish</name>
    <name type="synonym">Platypoecilus maculatus</name>
    <dbReference type="NCBI Taxonomy" id="8083"/>
    <lineage>
        <taxon>Eukaryota</taxon>
        <taxon>Metazoa</taxon>
        <taxon>Chordata</taxon>
        <taxon>Craniata</taxon>
        <taxon>Vertebrata</taxon>
        <taxon>Euteleostomi</taxon>
        <taxon>Actinopterygii</taxon>
        <taxon>Neopterygii</taxon>
        <taxon>Teleostei</taxon>
        <taxon>Neoteleostei</taxon>
        <taxon>Acanthomorphata</taxon>
        <taxon>Ovalentaria</taxon>
        <taxon>Atherinomorphae</taxon>
        <taxon>Cyprinodontiformes</taxon>
        <taxon>Poeciliidae</taxon>
        <taxon>Poeciliinae</taxon>
        <taxon>Xiphophorus</taxon>
    </lineage>
</organism>
<evidence type="ECO:0000256" key="1">
    <source>
        <dbReference type="ARBA" id="ARBA00002111"/>
    </source>
</evidence>
<feature type="compositionally biased region" description="Basic and acidic residues" evidence="10">
    <location>
        <begin position="170"/>
        <end position="181"/>
    </location>
</feature>
<dbReference type="Pfam" id="PF17085">
    <property type="entry name" value="UCMA"/>
    <property type="match status" value="1"/>
</dbReference>
<dbReference type="GO" id="GO:0048706">
    <property type="term" value="P:embryonic skeletal system development"/>
    <property type="evidence" value="ECO:0007669"/>
    <property type="project" value="TreeGrafter"/>
</dbReference>
<evidence type="ECO:0000256" key="3">
    <source>
        <dbReference type="ARBA" id="ARBA00011000"/>
    </source>
</evidence>
<keyword evidence="11" id="KW-0812">Transmembrane</keyword>
<keyword evidence="6" id="KW-0272">Extracellular matrix</keyword>
<protein>
    <recommendedName>
        <fullName evidence="4">Unique cartilage matrix-associated protein</fullName>
    </recommendedName>
</protein>
<dbReference type="PANTHER" id="PTHR28647">
    <property type="entry name" value="UNIQUE CARTILAGE MATRIX-ASSOCIATED PROTEIN"/>
    <property type="match status" value="1"/>
</dbReference>
<keyword evidence="5" id="KW-0964">Secreted</keyword>
<evidence type="ECO:0000313" key="13">
    <source>
        <dbReference type="Proteomes" id="UP000002852"/>
    </source>
</evidence>
<comment type="function">
    <text evidence="1">May be involved in the negative control of osteogenic differentiation of osteochondrogenic precursor cells in peripheral zones of fetal cartilage and at the cartilage-bone interface.</text>
</comment>